<dbReference type="Pfam" id="PF07510">
    <property type="entry name" value="GmrSD_C"/>
    <property type="match status" value="1"/>
</dbReference>
<reference evidence="3 4" key="1">
    <citation type="submission" date="2016-10" db="EMBL/GenBank/DDBJ databases">
        <authorList>
            <person name="de Groot N.N."/>
        </authorList>
    </citation>
    <scope>NUCLEOTIDE SEQUENCE [LARGE SCALE GENOMIC DNA]</scope>
    <source>
        <strain evidence="3 4">OK461</strain>
    </source>
</reference>
<dbReference type="Proteomes" id="UP000181942">
    <property type="component" value="Unassembled WGS sequence"/>
</dbReference>
<evidence type="ECO:0000313" key="3">
    <source>
        <dbReference type="EMBL" id="SFH01795.1"/>
    </source>
</evidence>
<organism evidence="3 4">
    <name type="scientific">Streptomyces mirabilis</name>
    <dbReference type="NCBI Taxonomy" id="68239"/>
    <lineage>
        <taxon>Bacteria</taxon>
        <taxon>Bacillati</taxon>
        <taxon>Actinomycetota</taxon>
        <taxon>Actinomycetes</taxon>
        <taxon>Kitasatosporales</taxon>
        <taxon>Streptomycetaceae</taxon>
        <taxon>Streptomyces</taxon>
    </lineage>
</organism>
<dbReference type="InterPro" id="IPR011089">
    <property type="entry name" value="GmrSD_C"/>
</dbReference>
<protein>
    <recommendedName>
        <fullName evidence="2">GmrSD restriction endonucleases C-terminal domain-containing protein</fullName>
    </recommendedName>
</protein>
<proteinExistence type="predicted"/>
<dbReference type="AlphaFoldDB" id="A0A1I2WKH4"/>
<feature type="domain" description="GmrSD restriction endonucleases C-terminal" evidence="2">
    <location>
        <begin position="9"/>
        <end position="94"/>
    </location>
</feature>
<sequence>MGHGLLPLPSPPLARSGASTWTPKEPEAYANDLDDPRALIAVSAASNRSKADKDPTQWLPPYAGYWCTYVTSWIADKTHYQLTVAPAEQTALAERLAICPDQPMTITLAR</sequence>
<name>A0A1I2WKH4_9ACTN</name>
<dbReference type="PANTHER" id="PTHR24094">
    <property type="entry name" value="SECRETED PROTEIN"/>
    <property type="match status" value="1"/>
</dbReference>
<gene>
    <name evidence="3" type="ORF">SAMN02787118_13825</name>
</gene>
<dbReference type="RefSeq" id="WP_075033364.1">
    <property type="nucleotide sequence ID" value="NZ_FONR01000038.1"/>
</dbReference>
<evidence type="ECO:0000256" key="1">
    <source>
        <dbReference type="SAM" id="MobiDB-lite"/>
    </source>
</evidence>
<dbReference type="EMBL" id="FONR01000038">
    <property type="protein sequence ID" value="SFH01795.1"/>
    <property type="molecule type" value="Genomic_DNA"/>
</dbReference>
<feature type="region of interest" description="Disordered" evidence="1">
    <location>
        <begin position="1"/>
        <end position="30"/>
    </location>
</feature>
<dbReference type="PANTHER" id="PTHR24094:SF15">
    <property type="entry name" value="AMP-DEPENDENT SYNTHETASE_LIGASE DOMAIN-CONTAINING PROTEIN-RELATED"/>
    <property type="match status" value="1"/>
</dbReference>
<accession>A0A1I2WKH4</accession>
<evidence type="ECO:0000259" key="2">
    <source>
        <dbReference type="Pfam" id="PF07510"/>
    </source>
</evidence>
<evidence type="ECO:0000313" key="4">
    <source>
        <dbReference type="Proteomes" id="UP000181942"/>
    </source>
</evidence>